<evidence type="ECO:0000256" key="7">
    <source>
        <dbReference type="ARBA" id="ARBA00023169"/>
    </source>
</evidence>
<keyword evidence="11" id="KW-1185">Reference proteome</keyword>
<feature type="transmembrane region" description="Helical" evidence="8">
    <location>
        <begin position="48"/>
        <end position="70"/>
    </location>
</feature>
<feature type="transmembrane region" description="Helical" evidence="8">
    <location>
        <begin position="282"/>
        <end position="302"/>
    </location>
</feature>
<reference evidence="11" key="1">
    <citation type="submission" date="2017-02" db="EMBL/GenBank/DDBJ databases">
        <authorList>
            <person name="Varghese N."/>
            <person name="Submissions S."/>
        </authorList>
    </citation>
    <scope>NUCLEOTIDE SEQUENCE [LARGE SCALE GENOMIC DNA]</scope>
    <source>
        <strain evidence="11">ATCC 27094</strain>
    </source>
</reference>
<feature type="domain" description="Bacterial sugar transferase" evidence="9">
    <location>
        <begin position="276"/>
        <end position="461"/>
    </location>
</feature>
<feature type="transmembrane region" description="Helical" evidence="8">
    <location>
        <begin position="12"/>
        <end position="36"/>
    </location>
</feature>
<evidence type="ECO:0000313" key="10">
    <source>
        <dbReference type="EMBL" id="SKA30432.1"/>
    </source>
</evidence>
<dbReference type="GO" id="GO:0016780">
    <property type="term" value="F:phosphotransferase activity, for other substituted phosphate groups"/>
    <property type="evidence" value="ECO:0007669"/>
    <property type="project" value="TreeGrafter"/>
</dbReference>
<sequence>MSINGGRTVSEAIVTRTLAIFDTAAIFGTGVVAMHWDASAVDWHLAGLVVLLGTIVGINFMHLAGAYRFADFARLENSITRLLIGWLCTVGVLFLATRLFEPVTAADGPWAAAWFSGALTLMAVARVVLWRRMLHWGRNRRLGEVVAIVGAGPIAQRLLRDFAGRNGNLRIVGVYDDEAAQLPRLCMGHPIRGTVDDLVNDARQLHIDTVIVALPLSADRQLVDTLNRLCLVPVNVRLCPDAFGLRLGEVQVSHVAGHTFLNAIDRPLSDWRWVAKAVEDRLLGGLILSLISPLLLAIAILIKLDSPGPVFFRQKRYGFNNQLIEVWKFRTMFTDKTDVNAEQLTRRNDPRITRVGAFLRRTSLDELPQFLNVVRGEMSIVGPRPHALSAKAGTLLYQDAVKYYDARHRVKPGITGWAQINGWRGETDTVEQIKKRVEHDLYYIEHWSILLDLKIIFRTIFGGFTGQHAF</sequence>
<dbReference type="Pfam" id="PF02397">
    <property type="entry name" value="Bac_transf"/>
    <property type="match status" value="1"/>
</dbReference>
<organism evidence="10 11">
    <name type="scientific">Enhydrobacter aerosaccus</name>
    <dbReference type="NCBI Taxonomy" id="225324"/>
    <lineage>
        <taxon>Bacteria</taxon>
        <taxon>Pseudomonadati</taxon>
        <taxon>Pseudomonadota</taxon>
        <taxon>Alphaproteobacteria</taxon>
        <taxon>Hyphomicrobiales</taxon>
        <taxon>Enhydrobacter</taxon>
    </lineage>
</organism>
<feature type="transmembrane region" description="Helical" evidence="8">
    <location>
        <begin position="112"/>
        <end position="130"/>
    </location>
</feature>
<evidence type="ECO:0000259" key="9">
    <source>
        <dbReference type="Pfam" id="PF02397"/>
    </source>
</evidence>
<name>A0A1T4SQG4_9HYPH</name>
<dbReference type="RefSeq" id="WP_085936713.1">
    <property type="nucleotide sequence ID" value="NZ_FUWJ01000009.1"/>
</dbReference>
<dbReference type="Pfam" id="PF13727">
    <property type="entry name" value="CoA_binding_3"/>
    <property type="match status" value="1"/>
</dbReference>
<evidence type="ECO:0000256" key="6">
    <source>
        <dbReference type="ARBA" id="ARBA00023136"/>
    </source>
</evidence>
<dbReference type="PANTHER" id="PTHR30576">
    <property type="entry name" value="COLANIC BIOSYNTHESIS UDP-GLUCOSE LIPID CARRIER TRANSFERASE"/>
    <property type="match status" value="1"/>
</dbReference>
<dbReference type="InterPro" id="IPR017475">
    <property type="entry name" value="EPS_sugar_tfrase"/>
</dbReference>
<dbReference type="STRING" id="225324.SAMN02745126_04965"/>
<feature type="transmembrane region" description="Helical" evidence="8">
    <location>
        <begin position="82"/>
        <end position="100"/>
    </location>
</feature>
<gene>
    <name evidence="10" type="ORF">SAMN02745126_04965</name>
</gene>
<dbReference type="InterPro" id="IPR017473">
    <property type="entry name" value="Undecaprenyl-P_gluc_Ptfrase"/>
</dbReference>
<evidence type="ECO:0000256" key="2">
    <source>
        <dbReference type="ARBA" id="ARBA00006464"/>
    </source>
</evidence>
<keyword evidence="4 8" id="KW-0812">Transmembrane</keyword>
<evidence type="ECO:0000313" key="11">
    <source>
        <dbReference type="Proteomes" id="UP000190092"/>
    </source>
</evidence>
<comment type="subcellular location">
    <subcellularLocation>
        <location evidence="1">Membrane</location>
        <topology evidence="1">Multi-pass membrane protein</topology>
    </subcellularLocation>
</comment>
<comment type="similarity">
    <text evidence="2">Belongs to the bacterial sugar transferase family.</text>
</comment>
<keyword evidence="7" id="KW-0270">Exopolysaccharide synthesis</keyword>
<dbReference type="Proteomes" id="UP000190092">
    <property type="component" value="Unassembled WGS sequence"/>
</dbReference>
<evidence type="ECO:0000256" key="8">
    <source>
        <dbReference type="SAM" id="Phobius"/>
    </source>
</evidence>
<dbReference type="GO" id="GO:0000271">
    <property type="term" value="P:polysaccharide biosynthetic process"/>
    <property type="evidence" value="ECO:0007669"/>
    <property type="project" value="UniProtKB-KW"/>
</dbReference>
<evidence type="ECO:0000256" key="1">
    <source>
        <dbReference type="ARBA" id="ARBA00004141"/>
    </source>
</evidence>
<evidence type="ECO:0000256" key="5">
    <source>
        <dbReference type="ARBA" id="ARBA00022989"/>
    </source>
</evidence>
<dbReference type="Gene3D" id="3.40.50.720">
    <property type="entry name" value="NAD(P)-binding Rossmann-like Domain"/>
    <property type="match status" value="1"/>
</dbReference>
<dbReference type="InterPro" id="IPR036291">
    <property type="entry name" value="NAD(P)-bd_dom_sf"/>
</dbReference>
<evidence type="ECO:0000256" key="4">
    <source>
        <dbReference type="ARBA" id="ARBA00022692"/>
    </source>
</evidence>
<evidence type="ECO:0000256" key="3">
    <source>
        <dbReference type="ARBA" id="ARBA00022679"/>
    </source>
</evidence>
<accession>A0A1T4SQG4</accession>
<dbReference type="EMBL" id="FUWJ01000009">
    <property type="protein sequence ID" value="SKA30432.1"/>
    <property type="molecule type" value="Genomic_DNA"/>
</dbReference>
<dbReference type="InterPro" id="IPR003362">
    <property type="entry name" value="Bact_transf"/>
</dbReference>
<dbReference type="NCBIfam" id="TIGR03025">
    <property type="entry name" value="EPS_sugtrans"/>
    <property type="match status" value="1"/>
</dbReference>
<keyword evidence="5 8" id="KW-1133">Transmembrane helix</keyword>
<proteinExistence type="inferred from homology"/>
<dbReference type="OrthoDB" id="9808602at2"/>
<dbReference type="NCBIfam" id="TIGR03023">
    <property type="entry name" value="WcaJ_sugtrans"/>
    <property type="match status" value="1"/>
</dbReference>
<dbReference type="PANTHER" id="PTHR30576:SF0">
    <property type="entry name" value="UNDECAPRENYL-PHOSPHATE N-ACETYLGALACTOSAMINYL 1-PHOSPHATE TRANSFERASE-RELATED"/>
    <property type="match status" value="1"/>
</dbReference>
<keyword evidence="3 10" id="KW-0808">Transferase</keyword>
<dbReference type="GO" id="GO:0016020">
    <property type="term" value="C:membrane"/>
    <property type="evidence" value="ECO:0007669"/>
    <property type="project" value="UniProtKB-SubCell"/>
</dbReference>
<dbReference type="SUPFAM" id="SSF51735">
    <property type="entry name" value="NAD(P)-binding Rossmann-fold domains"/>
    <property type="match status" value="1"/>
</dbReference>
<dbReference type="AlphaFoldDB" id="A0A1T4SQG4"/>
<protein>
    <submittedName>
        <fullName evidence="10">Undecaprenyl-phosphate glucose phosphotransferase</fullName>
    </submittedName>
</protein>
<keyword evidence="6 8" id="KW-0472">Membrane</keyword>